<dbReference type="InterPro" id="IPR048851">
    <property type="entry name" value="PaaA2_dom"/>
</dbReference>
<dbReference type="Gene3D" id="1.10.1220.10">
    <property type="entry name" value="Met repressor-like"/>
    <property type="match status" value="1"/>
</dbReference>
<dbReference type="PANTHER" id="PTHR38781">
    <property type="entry name" value="ANTITOXIN DINJ-RELATED"/>
    <property type="match status" value="1"/>
</dbReference>
<proteinExistence type="inferred from homology"/>
<evidence type="ECO:0000313" key="4">
    <source>
        <dbReference type="EMBL" id="SDS62545.1"/>
    </source>
</evidence>
<accession>A0ABY0UG43</accession>
<evidence type="ECO:0000256" key="2">
    <source>
        <dbReference type="ARBA" id="ARBA00022649"/>
    </source>
</evidence>
<sequence>MELVMHLNYILGKPRIGIATMASNALIQTRIDPDIKDRATAVLNHLGLTVSDAVRILLTRVANEGALPFGFTADPVAYDAWFRAKVQEALDDPRPAIPAENVEAHFAKRRANAQRKLSEGGDV</sequence>
<dbReference type="PANTHER" id="PTHR38781:SF1">
    <property type="entry name" value="ANTITOXIN DINJ-RELATED"/>
    <property type="match status" value="1"/>
</dbReference>
<dbReference type="EMBL" id="LT629753">
    <property type="protein sequence ID" value="SDS62545.1"/>
    <property type="molecule type" value="Genomic_DNA"/>
</dbReference>
<dbReference type="InterPro" id="IPR007337">
    <property type="entry name" value="RelB/DinJ"/>
</dbReference>
<protein>
    <submittedName>
        <fullName evidence="4">DNA-damage-inducible protein J</fullName>
    </submittedName>
</protein>
<comment type="similarity">
    <text evidence="1">Belongs to the RelB/DinJ antitoxin family.</text>
</comment>
<organism evidence="4 5">
    <name type="scientific">Pseudomonas cedrina</name>
    <dbReference type="NCBI Taxonomy" id="651740"/>
    <lineage>
        <taxon>Bacteria</taxon>
        <taxon>Pseudomonadati</taxon>
        <taxon>Pseudomonadota</taxon>
        <taxon>Gammaproteobacteria</taxon>
        <taxon>Pseudomonadales</taxon>
        <taxon>Pseudomonadaceae</taxon>
        <taxon>Pseudomonas</taxon>
    </lineage>
</organism>
<dbReference type="NCBIfam" id="TIGR02384">
    <property type="entry name" value="RelB_DinJ"/>
    <property type="match status" value="1"/>
</dbReference>
<evidence type="ECO:0000259" key="3">
    <source>
        <dbReference type="Pfam" id="PF21217"/>
    </source>
</evidence>
<dbReference type="Pfam" id="PF04221">
    <property type="entry name" value="RelB"/>
    <property type="match status" value="1"/>
</dbReference>
<gene>
    <name evidence="4" type="ORF">SAMN04490182_1985</name>
</gene>
<keyword evidence="5" id="KW-1185">Reference proteome</keyword>
<name>A0ABY0UG43_PSECE</name>
<dbReference type="Pfam" id="PF21217">
    <property type="entry name" value="PaaA2"/>
    <property type="match status" value="1"/>
</dbReference>
<dbReference type="InterPro" id="IPR013321">
    <property type="entry name" value="Arc_rbn_hlx_hlx"/>
</dbReference>
<dbReference type="Proteomes" id="UP000199576">
    <property type="component" value="Chromosome I"/>
</dbReference>
<evidence type="ECO:0000313" key="5">
    <source>
        <dbReference type="Proteomes" id="UP000199576"/>
    </source>
</evidence>
<feature type="domain" description="Stability determinant" evidence="3">
    <location>
        <begin position="77"/>
        <end position="102"/>
    </location>
</feature>
<keyword evidence="2" id="KW-1277">Toxin-antitoxin system</keyword>
<evidence type="ECO:0000256" key="1">
    <source>
        <dbReference type="ARBA" id="ARBA00010562"/>
    </source>
</evidence>
<dbReference type="Gene3D" id="6.20.450.20">
    <property type="match status" value="1"/>
</dbReference>
<reference evidence="4 5" key="1">
    <citation type="submission" date="2016-10" db="EMBL/GenBank/DDBJ databases">
        <authorList>
            <person name="Varghese N."/>
            <person name="Submissions S."/>
        </authorList>
    </citation>
    <scope>NUCLEOTIDE SEQUENCE [LARGE SCALE GENOMIC DNA]</scope>
    <source>
        <strain evidence="4 5">BS2981</strain>
    </source>
</reference>